<dbReference type="PANTHER" id="PTHR17695:SF11">
    <property type="entry name" value="SMALL SUBUNIT PROCESSOME COMPONENT 20 HOMOLOG"/>
    <property type="match status" value="1"/>
</dbReference>
<dbReference type="InterPro" id="IPR016024">
    <property type="entry name" value="ARM-type_fold"/>
</dbReference>
<dbReference type="GO" id="GO:0032040">
    <property type="term" value="C:small-subunit processome"/>
    <property type="evidence" value="ECO:0007669"/>
    <property type="project" value="TreeGrafter"/>
</dbReference>
<evidence type="ECO:0000256" key="1">
    <source>
        <dbReference type="SAM" id="MobiDB-lite"/>
    </source>
</evidence>
<evidence type="ECO:0000313" key="4">
    <source>
        <dbReference type="Proteomes" id="UP000182259"/>
    </source>
</evidence>
<feature type="compositionally biased region" description="Basic residues" evidence="1">
    <location>
        <begin position="370"/>
        <end position="379"/>
    </location>
</feature>
<dbReference type="EMBL" id="LT635769">
    <property type="protein sequence ID" value="SGZ58352.1"/>
    <property type="molecule type" value="Genomic_DNA"/>
</dbReference>
<protein>
    <submittedName>
        <fullName evidence="3">CIC11C00000004361</fullName>
    </submittedName>
</protein>
<reference evidence="3 4" key="1">
    <citation type="submission" date="2016-10" db="EMBL/GenBank/DDBJ databases">
        <authorList>
            <person name="de Groot N.N."/>
        </authorList>
    </citation>
    <scope>NUCLEOTIDE SEQUENCE [LARGE SCALE GENOMIC DNA]</scope>
    <source>
        <strain evidence="3 4">PYCC 4715</strain>
    </source>
</reference>
<dbReference type="PANTHER" id="PTHR17695">
    <property type="entry name" value="SMALL SUBUNIT PROCESSOME COMPONENT 20 HOMOLOG"/>
    <property type="match status" value="1"/>
</dbReference>
<proteinExistence type="predicted"/>
<name>A0A1L0DRH5_9ASCO</name>
<dbReference type="GO" id="GO:0030686">
    <property type="term" value="C:90S preribosome"/>
    <property type="evidence" value="ECO:0007669"/>
    <property type="project" value="TreeGrafter"/>
</dbReference>
<accession>A0A1L0DRH5</accession>
<sequence length="379" mass="43924">MASALISQILKKMGSNDVKSIEKYCQNWISQESNLLLQRCGLLIYKIYIGVFGYDHNHDLDLQVIKHITMVLEKSRSTQSDLEIDWEDVYTSLIAFSAISGCLKSDIFALDFENIWKLILDSLLYPHTWVRLQSSKLTSLFLHHLGDCVFEVSAYEIQTIAYRSLRQLSAPTVSTDLCSQIVKNLLSIIKKWETESTKFIFDSNGEANATDMPSKSYEMATDFAISRICAIMRQESHRDQNSVSKTSAIQLAAMIIQILSDERLMEVAERFFSGLFNFIDPDNNDNYNEEVVNLARECLKILEERIGITKYTAIHASVRLSVDERRQERRARRAQLNISAPEVAARRKIRKHERFREKRRHEKDDNGFYKAKKKRFNRT</sequence>
<dbReference type="InterPro" id="IPR057525">
    <property type="entry name" value="UTP20_C"/>
</dbReference>
<dbReference type="AlphaFoldDB" id="A0A1L0DRH5"/>
<feature type="domain" description="U3 small nucleolar RNA-associated protein 20 C-terminal" evidence="2">
    <location>
        <begin position="127"/>
        <end position="360"/>
    </location>
</feature>
<dbReference type="Pfam" id="PF23099">
    <property type="entry name" value="UTP20_C"/>
    <property type="match status" value="1"/>
</dbReference>
<feature type="region of interest" description="Disordered" evidence="1">
    <location>
        <begin position="354"/>
        <end position="379"/>
    </location>
</feature>
<dbReference type="SUPFAM" id="SSF48371">
    <property type="entry name" value="ARM repeat"/>
    <property type="match status" value="1"/>
</dbReference>
<organism evidence="3 4">
    <name type="scientific">Sungouiella intermedia</name>
    <dbReference type="NCBI Taxonomy" id="45354"/>
    <lineage>
        <taxon>Eukaryota</taxon>
        <taxon>Fungi</taxon>
        <taxon>Dikarya</taxon>
        <taxon>Ascomycota</taxon>
        <taxon>Saccharomycotina</taxon>
        <taxon>Pichiomycetes</taxon>
        <taxon>Metschnikowiaceae</taxon>
        <taxon>Sungouiella</taxon>
    </lineage>
</organism>
<evidence type="ECO:0000259" key="2">
    <source>
        <dbReference type="Pfam" id="PF23099"/>
    </source>
</evidence>
<dbReference type="Proteomes" id="UP000182259">
    <property type="component" value="Chromosome VI"/>
</dbReference>
<gene>
    <name evidence="3" type="ORF">SAMEA4029009_CIC11G00000004361</name>
</gene>
<evidence type="ECO:0000313" key="3">
    <source>
        <dbReference type="EMBL" id="SGZ58352.1"/>
    </source>
</evidence>
<dbReference type="InterPro" id="IPR052575">
    <property type="entry name" value="SSU_processome_comp_20"/>
</dbReference>